<keyword evidence="9" id="KW-0812">Transmembrane</keyword>
<comment type="caution">
    <text evidence="11">The sequence shown here is derived from an EMBL/GenBank/DDBJ whole genome shotgun (WGS) entry which is preliminary data.</text>
</comment>
<dbReference type="Gene3D" id="1.10.8.640">
    <property type="entry name" value="Cytochrome C biogenesis protein"/>
    <property type="match status" value="1"/>
</dbReference>
<comment type="function">
    <text evidence="7">Required for the biogenesis of c-type cytochromes. Possible subunit of a heme lyase.</text>
</comment>
<comment type="similarity">
    <text evidence="1 9">Belongs to the CcmH/CycL/Ccl2/NrfF family.</text>
</comment>
<evidence type="ECO:0000256" key="8">
    <source>
        <dbReference type="ARBA" id="ARBA00060491"/>
    </source>
</evidence>
<proteinExistence type="inferred from homology"/>
<dbReference type="RefSeq" id="WP_115548648.1">
    <property type="nucleotide sequence ID" value="NZ_QRGP01000001.1"/>
</dbReference>
<dbReference type="PANTHER" id="PTHR47870">
    <property type="entry name" value="CYTOCHROME C-TYPE BIOGENESIS PROTEIN CCMH"/>
    <property type="match status" value="1"/>
</dbReference>
<evidence type="ECO:0000256" key="5">
    <source>
        <dbReference type="ARBA" id="ARBA00022748"/>
    </source>
</evidence>
<keyword evidence="5" id="KW-0201">Cytochrome c-type biogenesis</keyword>
<evidence type="ECO:0000256" key="2">
    <source>
        <dbReference type="ARBA" id="ARBA00022617"/>
    </source>
</evidence>
<dbReference type="InterPro" id="IPR038297">
    <property type="entry name" value="CcmH/CycL/NrfF/Ccl2_sf"/>
</dbReference>
<evidence type="ECO:0000313" key="11">
    <source>
        <dbReference type="EMBL" id="RDV07102.1"/>
    </source>
</evidence>
<sequence>MIGRAFLIGLLVASAPLAAQEGPPPPLANVQLKDQVQEERAVALMENLRCIQCQGQSIHDSDAPIAAAMRHEVRERVAAGQSNSEIEQWLKGRYGDWISFSPPAKGIGLLLWGMPLLFLSLALILARKRFGGSTS</sequence>
<dbReference type="OrthoDB" id="9804975at2"/>
<gene>
    <name evidence="11" type="ORF">DXH95_06895</name>
</gene>
<dbReference type="CDD" id="cd16378">
    <property type="entry name" value="CcmH_N"/>
    <property type="match status" value="1"/>
</dbReference>
<keyword evidence="2 9" id="KW-0349">Heme</keyword>
<keyword evidence="6 9" id="KW-0408">Iron</keyword>
<dbReference type="PANTHER" id="PTHR47870:SF1">
    <property type="entry name" value="CYTOCHROME C-TYPE BIOGENESIS PROTEIN CCMH"/>
    <property type="match status" value="1"/>
</dbReference>
<keyword evidence="9" id="KW-1133">Transmembrane helix</keyword>
<keyword evidence="12" id="KW-1185">Reference proteome</keyword>
<evidence type="ECO:0000256" key="7">
    <source>
        <dbReference type="ARBA" id="ARBA00037230"/>
    </source>
</evidence>
<feature type="signal peptide" evidence="9">
    <location>
        <begin position="1"/>
        <end position="19"/>
    </location>
</feature>
<evidence type="ECO:0000256" key="1">
    <source>
        <dbReference type="ARBA" id="ARBA00010342"/>
    </source>
</evidence>
<reference evidence="12" key="1">
    <citation type="submission" date="2018-08" db="EMBL/GenBank/DDBJ databases">
        <authorList>
            <person name="Kim S.-J."/>
            <person name="Jung G.-Y."/>
        </authorList>
    </citation>
    <scope>NUCLEOTIDE SEQUENCE [LARGE SCALE GENOMIC DNA]</scope>
    <source>
        <strain evidence="12">GY_G</strain>
    </source>
</reference>
<feature type="transmembrane region" description="Helical" evidence="9">
    <location>
        <begin position="107"/>
        <end position="126"/>
    </location>
</feature>
<dbReference type="GO" id="GO:0046872">
    <property type="term" value="F:metal ion binding"/>
    <property type="evidence" value="ECO:0007669"/>
    <property type="project" value="UniProtKB-KW"/>
</dbReference>
<feature type="chain" id="PRO_5016486082" description="Cytochrome c-type biogenesis protein" evidence="9">
    <location>
        <begin position="20"/>
        <end position="135"/>
    </location>
</feature>
<dbReference type="GO" id="GO:0005886">
    <property type="term" value="C:plasma membrane"/>
    <property type="evidence" value="ECO:0007669"/>
    <property type="project" value="TreeGrafter"/>
</dbReference>
<evidence type="ECO:0000256" key="9">
    <source>
        <dbReference type="RuleBase" id="RU364112"/>
    </source>
</evidence>
<organism evidence="11 12">
    <name type="scientific">Sphingorhabdus pulchriflava</name>
    <dbReference type="NCBI Taxonomy" id="2292257"/>
    <lineage>
        <taxon>Bacteria</taxon>
        <taxon>Pseudomonadati</taxon>
        <taxon>Pseudomonadota</taxon>
        <taxon>Alphaproteobacteria</taxon>
        <taxon>Sphingomonadales</taxon>
        <taxon>Sphingomonadaceae</taxon>
        <taxon>Sphingorhabdus</taxon>
    </lineage>
</organism>
<evidence type="ECO:0000259" key="10">
    <source>
        <dbReference type="Pfam" id="PF03918"/>
    </source>
</evidence>
<evidence type="ECO:0000313" key="12">
    <source>
        <dbReference type="Proteomes" id="UP000263833"/>
    </source>
</evidence>
<protein>
    <recommendedName>
        <fullName evidence="9">Cytochrome c-type biogenesis protein</fullName>
    </recommendedName>
</protein>
<keyword evidence="9" id="KW-0472">Membrane</keyword>
<dbReference type="EMBL" id="QRGP01000001">
    <property type="protein sequence ID" value="RDV07102.1"/>
    <property type="molecule type" value="Genomic_DNA"/>
</dbReference>
<comment type="subcellular location">
    <subcellularLocation>
        <location evidence="8">Membrane</location>
        <topology evidence="8">Single-pass membrane protein</topology>
        <orientation evidence="8">Periplasmic side</orientation>
    </subcellularLocation>
</comment>
<name>A0A371BHM7_9SPHN</name>
<feature type="domain" description="CcmH/CycL/Ccl2/NrfF N-terminal" evidence="10">
    <location>
        <begin position="28"/>
        <end position="126"/>
    </location>
</feature>
<keyword evidence="4 9" id="KW-0732">Signal</keyword>
<evidence type="ECO:0000256" key="4">
    <source>
        <dbReference type="ARBA" id="ARBA00022729"/>
    </source>
</evidence>
<evidence type="ECO:0000256" key="6">
    <source>
        <dbReference type="ARBA" id="ARBA00023004"/>
    </source>
</evidence>
<dbReference type="InterPro" id="IPR051263">
    <property type="entry name" value="C-type_cytochrome_biogenesis"/>
</dbReference>
<accession>A0A371BHM7</accession>
<dbReference type="FunFam" id="1.10.8.640:FF:000001">
    <property type="entry name" value="Cytochrome c-type biogenesis protein"/>
    <property type="match status" value="1"/>
</dbReference>
<dbReference type="Proteomes" id="UP000263833">
    <property type="component" value="Unassembled WGS sequence"/>
</dbReference>
<dbReference type="GO" id="GO:0017004">
    <property type="term" value="P:cytochrome complex assembly"/>
    <property type="evidence" value="ECO:0007669"/>
    <property type="project" value="UniProtKB-KW"/>
</dbReference>
<dbReference type="AlphaFoldDB" id="A0A371BHM7"/>
<dbReference type="InterPro" id="IPR005616">
    <property type="entry name" value="CcmH/CycL/Ccl2/NrfF_N"/>
</dbReference>
<evidence type="ECO:0000256" key="3">
    <source>
        <dbReference type="ARBA" id="ARBA00022723"/>
    </source>
</evidence>
<dbReference type="Pfam" id="PF03918">
    <property type="entry name" value="CcmH"/>
    <property type="match status" value="1"/>
</dbReference>
<keyword evidence="3 9" id="KW-0479">Metal-binding</keyword>